<reference evidence="2 3" key="1">
    <citation type="submission" date="2017-03" db="EMBL/GenBank/DDBJ databases">
        <authorList>
            <person name="Afonso C.L."/>
            <person name="Miller P.J."/>
            <person name="Scott M.A."/>
            <person name="Spackman E."/>
            <person name="Goraichik I."/>
            <person name="Dimitrov K.M."/>
            <person name="Suarez D.L."/>
            <person name="Swayne D.E."/>
        </authorList>
    </citation>
    <scope>NUCLEOTIDE SEQUENCE [LARGE SCALE GENOMIC DNA]</scope>
    <source>
        <strain evidence="2">PRJEB14757</strain>
    </source>
</reference>
<dbReference type="Proteomes" id="UP000191931">
    <property type="component" value="Unassembled WGS sequence"/>
</dbReference>
<keyword evidence="1" id="KW-0175">Coiled coil</keyword>
<sequence length="72" mass="8598">MPTLEERAAESQAQLKKRLKARTKEFGVTNDFAEYIEMMEKYLLTLERRVKRLENRHNFHSDDELDLDGVEI</sequence>
<evidence type="ECO:0000256" key="1">
    <source>
        <dbReference type="SAM" id="Coils"/>
    </source>
</evidence>
<accession>A0A1W1HIS8</accession>
<dbReference type="AlphaFoldDB" id="A0A1W1HIS8"/>
<dbReference type="EMBL" id="FWEV01000317">
    <property type="protein sequence ID" value="SLM32427.1"/>
    <property type="molecule type" value="Genomic_DNA"/>
</dbReference>
<organism evidence="2 3">
    <name type="scientific">Desulfamplus magnetovallimortis</name>
    <dbReference type="NCBI Taxonomy" id="1246637"/>
    <lineage>
        <taxon>Bacteria</taxon>
        <taxon>Pseudomonadati</taxon>
        <taxon>Thermodesulfobacteriota</taxon>
        <taxon>Desulfobacteria</taxon>
        <taxon>Desulfobacterales</taxon>
        <taxon>Desulfobacteraceae</taxon>
        <taxon>Desulfamplus</taxon>
    </lineage>
</organism>
<name>A0A1W1HIS8_9BACT</name>
<keyword evidence="3" id="KW-1185">Reference proteome</keyword>
<evidence type="ECO:0000313" key="3">
    <source>
        <dbReference type="Proteomes" id="UP000191931"/>
    </source>
</evidence>
<dbReference type="RefSeq" id="WP_080802188.1">
    <property type="nucleotide sequence ID" value="NZ_LT828543.1"/>
</dbReference>
<dbReference type="OrthoDB" id="9898568at2"/>
<evidence type="ECO:0000313" key="2">
    <source>
        <dbReference type="EMBL" id="SLM32427.1"/>
    </source>
</evidence>
<proteinExistence type="predicted"/>
<protein>
    <submittedName>
        <fullName evidence="2">Uncharacterized protein</fullName>
    </submittedName>
</protein>
<feature type="coiled-coil region" evidence="1">
    <location>
        <begin position="36"/>
        <end position="63"/>
    </location>
</feature>
<gene>
    <name evidence="2" type="ORF">MTBBW1_720004</name>
</gene>